<dbReference type="EMBL" id="DUZY01000004">
    <property type="protein sequence ID" value="DAD35558.1"/>
    <property type="molecule type" value="Genomic_DNA"/>
</dbReference>
<protein>
    <submittedName>
        <fullName evidence="1">Uncharacterized protein</fullName>
    </submittedName>
</protein>
<comment type="caution">
    <text evidence="1">The sequence shown here is derived from an EMBL/GenBank/DDBJ whole genome shotgun (WGS) entry which is preliminary data.</text>
</comment>
<organism evidence="1 2">
    <name type="scientific">Nelumbo nucifera</name>
    <name type="common">Sacred lotus</name>
    <dbReference type="NCBI Taxonomy" id="4432"/>
    <lineage>
        <taxon>Eukaryota</taxon>
        <taxon>Viridiplantae</taxon>
        <taxon>Streptophyta</taxon>
        <taxon>Embryophyta</taxon>
        <taxon>Tracheophyta</taxon>
        <taxon>Spermatophyta</taxon>
        <taxon>Magnoliopsida</taxon>
        <taxon>Proteales</taxon>
        <taxon>Nelumbonaceae</taxon>
        <taxon>Nelumbo</taxon>
    </lineage>
</organism>
<reference evidence="1 2" key="1">
    <citation type="journal article" date="2020" name="Mol. Biol. Evol.">
        <title>Distinct Expression and Methylation Patterns for Genes with Different Fates following a Single Whole-Genome Duplication in Flowering Plants.</title>
        <authorList>
            <person name="Shi T."/>
            <person name="Rahmani R.S."/>
            <person name="Gugger P.F."/>
            <person name="Wang M."/>
            <person name="Li H."/>
            <person name="Zhang Y."/>
            <person name="Li Z."/>
            <person name="Wang Q."/>
            <person name="Van de Peer Y."/>
            <person name="Marchal K."/>
            <person name="Chen J."/>
        </authorList>
    </citation>
    <scope>NUCLEOTIDE SEQUENCE [LARGE SCALE GENOMIC DNA]</scope>
    <source>
        <tissue evidence="1">Leaf</tissue>
    </source>
</reference>
<accession>A0A822Z246</accession>
<proteinExistence type="predicted"/>
<dbReference type="Proteomes" id="UP000607653">
    <property type="component" value="Unassembled WGS sequence"/>
</dbReference>
<evidence type="ECO:0000313" key="1">
    <source>
        <dbReference type="EMBL" id="DAD35558.1"/>
    </source>
</evidence>
<name>A0A822Z246_NELNU</name>
<sequence length="63" mass="7114">MDIHARVGDIHDVLTDQTILWVSHSSCLSSSDDHYSHPNDLLCSLLLSGDSERRRKSVHIDQT</sequence>
<keyword evidence="2" id="KW-1185">Reference proteome</keyword>
<gene>
    <name evidence="1" type="ORF">HUJ06_006198</name>
</gene>
<evidence type="ECO:0000313" key="2">
    <source>
        <dbReference type="Proteomes" id="UP000607653"/>
    </source>
</evidence>
<dbReference type="AlphaFoldDB" id="A0A822Z246"/>